<proteinExistence type="predicted"/>
<name>A0A9X2H3K8_9ACTN</name>
<protein>
    <submittedName>
        <fullName evidence="1">Uncharacterized protein</fullName>
    </submittedName>
</protein>
<keyword evidence="2" id="KW-1185">Reference proteome</keyword>
<sequence>MTTALGPRSATEIRAYLEDRLNQALRRPGTFGGEMARS</sequence>
<dbReference type="EMBL" id="JAMZEB010000002">
    <property type="protein sequence ID" value="MCP2365338.1"/>
    <property type="molecule type" value="Genomic_DNA"/>
</dbReference>
<gene>
    <name evidence="1" type="ORF">HD597_012358</name>
</gene>
<comment type="caution">
    <text evidence="1">The sequence shown here is derived from an EMBL/GenBank/DDBJ whole genome shotgun (WGS) entry which is preliminary data.</text>
</comment>
<dbReference type="Proteomes" id="UP001139648">
    <property type="component" value="Unassembled WGS sequence"/>
</dbReference>
<reference evidence="1" key="1">
    <citation type="submission" date="2022-06" db="EMBL/GenBank/DDBJ databases">
        <title>Sequencing the genomes of 1000 actinobacteria strains.</title>
        <authorList>
            <person name="Klenk H.-P."/>
        </authorList>
    </citation>
    <scope>NUCLEOTIDE SEQUENCE</scope>
    <source>
        <strain evidence="1">DSM 46694</strain>
    </source>
</reference>
<dbReference type="AlphaFoldDB" id="A0A9X2H3K8"/>
<evidence type="ECO:0000313" key="1">
    <source>
        <dbReference type="EMBL" id="MCP2365338.1"/>
    </source>
</evidence>
<organism evidence="1 2">
    <name type="scientific">Nonomuraea thailandensis</name>
    <dbReference type="NCBI Taxonomy" id="1188745"/>
    <lineage>
        <taxon>Bacteria</taxon>
        <taxon>Bacillati</taxon>
        <taxon>Actinomycetota</taxon>
        <taxon>Actinomycetes</taxon>
        <taxon>Streptosporangiales</taxon>
        <taxon>Streptosporangiaceae</taxon>
        <taxon>Nonomuraea</taxon>
    </lineage>
</organism>
<accession>A0A9X2H3K8</accession>
<evidence type="ECO:0000313" key="2">
    <source>
        <dbReference type="Proteomes" id="UP001139648"/>
    </source>
</evidence>